<reference evidence="1 2" key="1">
    <citation type="submission" date="2024-04" db="EMBL/GenBank/DDBJ databases">
        <title>Luteolibacter sp. isolated from soil.</title>
        <authorList>
            <person name="An J."/>
        </authorList>
    </citation>
    <scope>NUCLEOTIDE SEQUENCE [LARGE SCALE GENOMIC DNA]</scope>
    <source>
        <strain evidence="1 2">Y139</strain>
    </source>
</reference>
<proteinExistence type="predicted"/>
<protein>
    <recommendedName>
        <fullName evidence="3">DUF892 family protein</fullName>
    </recommendedName>
</protein>
<dbReference type="EMBL" id="JBBUKT010000007">
    <property type="protein sequence ID" value="MEK7952277.1"/>
    <property type="molecule type" value="Genomic_DNA"/>
</dbReference>
<organism evidence="1 2">
    <name type="scientific">Luteolibacter soli</name>
    <dbReference type="NCBI Taxonomy" id="3135280"/>
    <lineage>
        <taxon>Bacteria</taxon>
        <taxon>Pseudomonadati</taxon>
        <taxon>Verrucomicrobiota</taxon>
        <taxon>Verrucomicrobiia</taxon>
        <taxon>Verrucomicrobiales</taxon>
        <taxon>Verrucomicrobiaceae</taxon>
        <taxon>Luteolibacter</taxon>
    </lineage>
</organism>
<evidence type="ECO:0008006" key="3">
    <source>
        <dbReference type="Google" id="ProtNLM"/>
    </source>
</evidence>
<dbReference type="Proteomes" id="UP001371305">
    <property type="component" value="Unassembled WGS sequence"/>
</dbReference>
<gene>
    <name evidence="1" type="ORF">WKV53_17335</name>
</gene>
<evidence type="ECO:0000313" key="1">
    <source>
        <dbReference type="EMBL" id="MEK7952277.1"/>
    </source>
</evidence>
<name>A0ABU9AZ44_9BACT</name>
<comment type="caution">
    <text evidence="1">The sequence shown here is derived from an EMBL/GenBank/DDBJ whole genome shotgun (WGS) entry which is preliminary data.</text>
</comment>
<keyword evidence="2" id="KW-1185">Reference proteome</keyword>
<dbReference type="RefSeq" id="WP_341406035.1">
    <property type="nucleotide sequence ID" value="NZ_JBBUKT010000007.1"/>
</dbReference>
<evidence type="ECO:0000313" key="2">
    <source>
        <dbReference type="Proteomes" id="UP001371305"/>
    </source>
</evidence>
<sequence length="155" mass="17311">MKHPLHPHYGLQLAALQATETQFLSLLNELQLFLPSLQSYLGGIESDSRHREDCLRLLLTSVPPATAASTLGDGELAEVRHARGNTERRVLALGMCARVHHHLINGYRIARELAHRLGHPLHAERIDLLLSRMSDSFPCCRTPEESRLDLETIAG</sequence>
<accession>A0ABU9AZ44</accession>